<reference evidence="2 3" key="1">
    <citation type="journal article" date="2019" name="Nat. Med.">
        <title>A library of human gut bacterial isolates paired with longitudinal multiomics data enables mechanistic microbiome research.</title>
        <authorList>
            <person name="Poyet M."/>
            <person name="Groussin M."/>
            <person name="Gibbons S.M."/>
            <person name="Avila-Pacheco J."/>
            <person name="Jiang X."/>
            <person name="Kearney S.M."/>
            <person name="Perrotta A.R."/>
            <person name="Berdy B."/>
            <person name="Zhao S."/>
            <person name="Lieberman T.D."/>
            <person name="Swanson P.K."/>
            <person name="Smith M."/>
            <person name="Roesemann S."/>
            <person name="Alexander J.E."/>
            <person name="Rich S.A."/>
            <person name="Livny J."/>
            <person name="Vlamakis H."/>
            <person name="Clish C."/>
            <person name="Bullock K."/>
            <person name="Deik A."/>
            <person name="Scott J."/>
            <person name="Pierce K.A."/>
            <person name="Xavier R.J."/>
            <person name="Alm E.J."/>
        </authorList>
    </citation>
    <scope>NUCLEOTIDE SEQUENCE [LARGE SCALE GENOMIC DNA]</scope>
    <source>
        <strain evidence="2 3">BIOML-A1</strain>
    </source>
</reference>
<evidence type="ECO:0000256" key="1">
    <source>
        <dbReference type="SAM" id="Phobius"/>
    </source>
</evidence>
<accession>A0A5B3GD33</accession>
<dbReference type="Proteomes" id="UP000322658">
    <property type="component" value="Unassembled WGS sequence"/>
</dbReference>
<protein>
    <submittedName>
        <fullName evidence="2">Uncharacterized protein</fullName>
    </submittedName>
</protein>
<feature type="transmembrane region" description="Helical" evidence="1">
    <location>
        <begin position="12"/>
        <end position="31"/>
    </location>
</feature>
<dbReference type="EMBL" id="VVXJ01000063">
    <property type="protein sequence ID" value="KAA2371623.1"/>
    <property type="molecule type" value="Genomic_DNA"/>
</dbReference>
<dbReference type="AlphaFoldDB" id="A0A5B3GD33"/>
<gene>
    <name evidence="2" type="ORF">F2Y07_14240</name>
</gene>
<dbReference type="RefSeq" id="WP_130082909.1">
    <property type="nucleotide sequence ID" value="NZ_VVXJ01000063.1"/>
</dbReference>
<comment type="caution">
    <text evidence="2">The sequence shown here is derived from an EMBL/GenBank/DDBJ whole genome shotgun (WGS) entry which is preliminary data.</text>
</comment>
<proteinExistence type="predicted"/>
<keyword evidence="1" id="KW-0472">Membrane</keyword>
<evidence type="ECO:0000313" key="2">
    <source>
        <dbReference type="EMBL" id="KAA2371623.1"/>
    </source>
</evidence>
<sequence length="129" mass="15039">MNNAIKVIVAAKYYIIGVLLGIFLCWPFDYLQLENADGYAEYKKARSAYESYLKKYGKEPCNINFLPEDIRENIGKHDYPIKFIEETGNLTYKYPRPYPYGKSNLIDYIFCKKMVVGSIIGHIDDRNCK</sequence>
<organism evidence="2 3">
    <name type="scientific">Alistipes shahii</name>
    <dbReference type="NCBI Taxonomy" id="328814"/>
    <lineage>
        <taxon>Bacteria</taxon>
        <taxon>Pseudomonadati</taxon>
        <taxon>Bacteroidota</taxon>
        <taxon>Bacteroidia</taxon>
        <taxon>Bacteroidales</taxon>
        <taxon>Rikenellaceae</taxon>
        <taxon>Alistipes</taxon>
    </lineage>
</organism>
<evidence type="ECO:0000313" key="3">
    <source>
        <dbReference type="Proteomes" id="UP000322658"/>
    </source>
</evidence>
<keyword evidence="1" id="KW-1133">Transmembrane helix</keyword>
<keyword evidence="1" id="KW-0812">Transmembrane</keyword>
<name>A0A5B3GD33_9BACT</name>